<organism evidence="1 2">
    <name type="scientific">Phreatobacter stygius</name>
    <dbReference type="NCBI Taxonomy" id="1940610"/>
    <lineage>
        <taxon>Bacteria</taxon>
        <taxon>Pseudomonadati</taxon>
        <taxon>Pseudomonadota</taxon>
        <taxon>Alphaproteobacteria</taxon>
        <taxon>Hyphomicrobiales</taxon>
        <taxon>Phreatobacteraceae</taxon>
        <taxon>Phreatobacter</taxon>
    </lineage>
</organism>
<sequence length="78" mass="8891">MAVIQREFYRSARGPSPADEDWWALILDRASGRLFVRHEWQATRHGGVDDFEMAEFLKDEGAAQTALVDSLFRVHADA</sequence>
<dbReference type="KEGG" id="pstg:E8M01_34350"/>
<reference evidence="1 2" key="1">
    <citation type="submission" date="2019-04" db="EMBL/GenBank/DDBJ databases">
        <title>Phreatobacter aquaticus sp. nov.</title>
        <authorList>
            <person name="Choi A."/>
        </authorList>
    </citation>
    <scope>NUCLEOTIDE SEQUENCE [LARGE SCALE GENOMIC DNA]</scope>
    <source>
        <strain evidence="1 2">KCTC 52518</strain>
    </source>
</reference>
<gene>
    <name evidence="1" type="ORF">E8M01_34350</name>
</gene>
<dbReference type="Proteomes" id="UP000298781">
    <property type="component" value="Chromosome"/>
</dbReference>
<dbReference type="RefSeq" id="WP_136964285.1">
    <property type="nucleotide sequence ID" value="NZ_CP039690.1"/>
</dbReference>
<dbReference type="AlphaFoldDB" id="A0A4D7BDC5"/>
<keyword evidence="2" id="KW-1185">Reference proteome</keyword>
<proteinExistence type="predicted"/>
<evidence type="ECO:0000313" key="2">
    <source>
        <dbReference type="Proteomes" id="UP000298781"/>
    </source>
</evidence>
<protein>
    <submittedName>
        <fullName evidence="1">Uncharacterized protein</fullName>
    </submittedName>
</protein>
<evidence type="ECO:0000313" key="1">
    <source>
        <dbReference type="EMBL" id="QCI68870.1"/>
    </source>
</evidence>
<dbReference type="OrthoDB" id="8242932at2"/>
<dbReference type="EMBL" id="CP039690">
    <property type="protein sequence ID" value="QCI68870.1"/>
    <property type="molecule type" value="Genomic_DNA"/>
</dbReference>
<name>A0A4D7BDC5_9HYPH</name>
<accession>A0A4D7BDC5</accession>